<dbReference type="PROSITE" id="PS50885">
    <property type="entry name" value="HAMP"/>
    <property type="match status" value="1"/>
</dbReference>
<dbReference type="PANTHER" id="PTHR45453:SF3">
    <property type="entry name" value="HISTIDINE KINASE"/>
    <property type="match status" value="1"/>
</dbReference>
<dbReference type="Pfam" id="PF00672">
    <property type="entry name" value="HAMP"/>
    <property type="match status" value="1"/>
</dbReference>
<evidence type="ECO:0000256" key="9">
    <source>
        <dbReference type="SAM" id="Phobius"/>
    </source>
</evidence>
<dbReference type="EC" id="2.7.13.3" evidence="3"/>
<proteinExistence type="predicted"/>
<dbReference type="Gene3D" id="3.30.565.10">
    <property type="entry name" value="Histidine kinase-like ATPase, C-terminal domain"/>
    <property type="match status" value="1"/>
</dbReference>
<comment type="subcellular location">
    <subcellularLocation>
        <location evidence="2">Membrane</location>
    </subcellularLocation>
</comment>
<dbReference type="Gene3D" id="6.10.340.10">
    <property type="match status" value="1"/>
</dbReference>
<dbReference type="Gene3D" id="1.10.287.130">
    <property type="match status" value="1"/>
</dbReference>
<feature type="transmembrane region" description="Helical" evidence="9">
    <location>
        <begin position="190"/>
        <end position="213"/>
    </location>
</feature>
<name>A0ABR6VF07_9FIRM</name>
<reference evidence="12 13" key="1">
    <citation type="submission" date="2020-08" db="EMBL/GenBank/DDBJ databases">
        <authorList>
            <person name="Liu C."/>
            <person name="Sun Q."/>
        </authorList>
    </citation>
    <scope>NUCLEOTIDE SEQUENCE [LARGE SCALE GENOMIC DNA]</scope>
    <source>
        <strain evidence="12 13">NSJ-59</strain>
    </source>
</reference>
<dbReference type="Proteomes" id="UP000606870">
    <property type="component" value="Unassembled WGS sequence"/>
</dbReference>
<feature type="domain" description="Histidine kinase" evidence="10">
    <location>
        <begin position="296"/>
        <end position="515"/>
    </location>
</feature>
<evidence type="ECO:0000256" key="8">
    <source>
        <dbReference type="SAM" id="Coils"/>
    </source>
</evidence>
<evidence type="ECO:0000256" key="5">
    <source>
        <dbReference type="ARBA" id="ARBA00022679"/>
    </source>
</evidence>
<dbReference type="InterPro" id="IPR003660">
    <property type="entry name" value="HAMP_dom"/>
</dbReference>
<dbReference type="SMART" id="SM00387">
    <property type="entry name" value="HATPase_c"/>
    <property type="match status" value="1"/>
</dbReference>
<keyword evidence="6" id="KW-0418">Kinase</keyword>
<dbReference type="EMBL" id="JACOGK010000001">
    <property type="protein sequence ID" value="MBC3535663.1"/>
    <property type="molecule type" value="Genomic_DNA"/>
</dbReference>
<dbReference type="RefSeq" id="WP_186501725.1">
    <property type="nucleotide sequence ID" value="NZ_JACOGK010000001.1"/>
</dbReference>
<keyword evidence="8" id="KW-0175">Coiled coil</keyword>
<keyword evidence="9" id="KW-1133">Transmembrane helix</keyword>
<dbReference type="SMART" id="SM00388">
    <property type="entry name" value="HisKA"/>
    <property type="match status" value="1"/>
</dbReference>
<keyword evidence="9" id="KW-0812">Transmembrane</keyword>
<evidence type="ECO:0000259" key="10">
    <source>
        <dbReference type="PROSITE" id="PS50109"/>
    </source>
</evidence>
<dbReference type="SUPFAM" id="SSF158472">
    <property type="entry name" value="HAMP domain-like"/>
    <property type="match status" value="1"/>
</dbReference>
<dbReference type="InterPro" id="IPR005467">
    <property type="entry name" value="His_kinase_dom"/>
</dbReference>
<organism evidence="12 13">
    <name type="scientific">Megasphaera hominis</name>
    <dbReference type="NCBI Taxonomy" id="159836"/>
    <lineage>
        <taxon>Bacteria</taxon>
        <taxon>Bacillati</taxon>
        <taxon>Bacillota</taxon>
        <taxon>Negativicutes</taxon>
        <taxon>Veillonellales</taxon>
        <taxon>Veillonellaceae</taxon>
        <taxon>Megasphaera</taxon>
    </lineage>
</organism>
<feature type="coiled-coil region" evidence="8">
    <location>
        <begin position="248"/>
        <end position="289"/>
    </location>
</feature>
<dbReference type="InterPro" id="IPR003594">
    <property type="entry name" value="HATPase_dom"/>
</dbReference>
<evidence type="ECO:0000256" key="7">
    <source>
        <dbReference type="ARBA" id="ARBA00023012"/>
    </source>
</evidence>
<keyword evidence="5" id="KW-0808">Transferase</keyword>
<evidence type="ECO:0000256" key="3">
    <source>
        <dbReference type="ARBA" id="ARBA00012438"/>
    </source>
</evidence>
<dbReference type="CDD" id="cd06225">
    <property type="entry name" value="HAMP"/>
    <property type="match status" value="1"/>
</dbReference>
<keyword evidence="9" id="KW-0472">Membrane</keyword>
<dbReference type="SUPFAM" id="SSF47384">
    <property type="entry name" value="Homodimeric domain of signal transducing histidine kinase"/>
    <property type="match status" value="1"/>
</dbReference>
<dbReference type="InterPro" id="IPR050351">
    <property type="entry name" value="BphY/WalK/GraS-like"/>
</dbReference>
<comment type="catalytic activity">
    <reaction evidence="1">
        <text>ATP + protein L-histidine = ADP + protein N-phospho-L-histidine.</text>
        <dbReference type="EC" id="2.7.13.3"/>
    </reaction>
</comment>
<keyword evidence="13" id="KW-1185">Reference proteome</keyword>
<dbReference type="PANTHER" id="PTHR45453">
    <property type="entry name" value="PHOSPHATE REGULON SENSOR PROTEIN PHOR"/>
    <property type="match status" value="1"/>
</dbReference>
<dbReference type="PROSITE" id="PS50109">
    <property type="entry name" value="HIS_KIN"/>
    <property type="match status" value="1"/>
</dbReference>
<sequence length="515" mass="58339">MIRLSLRKKICLILSAFTIVFSLLLMIAVGMGFTPFYFHYKKDTLVSMSQVIASLYEKGEANYVDEFDQISQQGGAAVFIVDKGTLVYSSRPDRKAVVGKPHFDSENVVTAEAPQRTEDTKTEDFKTPRHVELMRKLFNGEKLPQSDLRRVFFDGDEDHVRFMSILWPSGNDAYVIVTQPMEPMEATVAVVQQFVIICSLIWLVIAIIGAIFCTNRLTRPLLKLKQLSVAMAHLDFSKKWTDTRSDEIGELGRSLNELSTQLDTALNELKQANNELEVQLQKANEIEEMRKAFISAVSHELKTPLALIQGYAEGLDSLDISEETRKRYCRVIHSETEKMDHLVKDLLNLSRLETGSFRIEMTEFDFPALAEELRYRFDGVIKDKQINITSHFPDAMEVYGDPERIDTVMSNLLSNAIDYTDIGKKIDVSAVREGDHYVISIYNQGIQIAAADQSRIWEPFYKVDAARTRQPQRVFGGHGLGLGIVAALVERHGQKYGVRNETDGVTFWFTLAAAK</sequence>
<dbReference type="SUPFAM" id="SSF55874">
    <property type="entry name" value="ATPase domain of HSP90 chaperone/DNA topoisomerase II/histidine kinase"/>
    <property type="match status" value="1"/>
</dbReference>
<dbReference type="Pfam" id="PF02518">
    <property type="entry name" value="HATPase_c"/>
    <property type="match status" value="1"/>
</dbReference>
<feature type="domain" description="HAMP" evidence="11">
    <location>
        <begin position="215"/>
        <end position="267"/>
    </location>
</feature>
<evidence type="ECO:0000256" key="2">
    <source>
        <dbReference type="ARBA" id="ARBA00004370"/>
    </source>
</evidence>
<dbReference type="CDD" id="cd00082">
    <property type="entry name" value="HisKA"/>
    <property type="match status" value="1"/>
</dbReference>
<gene>
    <name evidence="12" type="ORF">H8J70_00075</name>
</gene>
<dbReference type="SMART" id="SM00304">
    <property type="entry name" value="HAMP"/>
    <property type="match status" value="1"/>
</dbReference>
<evidence type="ECO:0000256" key="1">
    <source>
        <dbReference type="ARBA" id="ARBA00000085"/>
    </source>
</evidence>
<evidence type="ECO:0000313" key="12">
    <source>
        <dbReference type="EMBL" id="MBC3535663.1"/>
    </source>
</evidence>
<keyword evidence="7" id="KW-0902">Two-component regulatory system</keyword>
<evidence type="ECO:0000259" key="11">
    <source>
        <dbReference type="PROSITE" id="PS50885"/>
    </source>
</evidence>
<dbReference type="InterPro" id="IPR003661">
    <property type="entry name" value="HisK_dim/P_dom"/>
</dbReference>
<comment type="caution">
    <text evidence="12">The sequence shown here is derived from an EMBL/GenBank/DDBJ whole genome shotgun (WGS) entry which is preliminary data.</text>
</comment>
<keyword evidence="4" id="KW-0597">Phosphoprotein</keyword>
<dbReference type="InterPro" id="IPR036890">
    <property type="entry name" value="HATPase_C_sf"/>
</dbReference>
<dbReference type="InterPro" id="IPR036097">
    <property type="entry name" value="HisK_dim/P_sf"/>
</dbReference>
<evidence type="ECO:0000256" key="4">
    <source>
        <dbReference type="ARBA" id="ARBA00022553"/>
    </source>
</evidence>
<evidence type="ECO:0000256" key="6">
    <source>
        <dbReference type="ARBA" id="ARBA00022777"/>
    </source>
</evidence>
<accession>A0ABR6VF07</accession>
<feature type="transmembrane region" description="Helical" evidence="9">
    <location>
        <begin position="12"/>
        <end position="38"/>
    </location>
</feature>
<evidence type="ECO:0000313" key="13">
    <source>
        <dbReference type="Proteomes" id="UP000606870"/>
    </source>
</evidence>
<protein>
    <recommendedName>
        <fullName evidence="3">histidine kinase</fullName>
        <ecNumber evidence="3">2.7.13.3</ecNumber>
    </recommendedName>
</protein>
<dbReference type="Pfam" id="PF00512">
    <property type="entry name" value="HisKA"/>
    <property type="match status" value="1"/>
</dbReference>